<accession>A0ACB7Y9T3</accession>
<organism evidence="1 2">
    <name type="scientific">Vaccinium darrowii</name>
    <dbReference type="NCBI Taxonomy" id="229202"/>
    <lineage>
        <taxon>Eukaryota</taxon>
        <taxon>Viridiplantae</taxon>
        <taxon>Streptophyta</taxon>
        <taxon>Embryophyta</taxon>
        <taxon>Tracheophyta</taxon>
        <taxon>Spermatophyta</taxon>
        <taxon>Magnoliopsida</taxon>
        <taxon>eudicotyledons</taxon>
        <taxon>Gunneridae</taxon>
        <taxon>Pentapetalae</taxon>
        <taxon>asterids</taxon>
        <taxon>Ericales</taxon>
        <taxon>Ericaceae</taxon>
        <taxon>Vaccinioideae</taxon>
        <taxon>Vaccinieae</taxon>
        <taxon>Vaccinium</taxon>
    </lineage>
</organism>
<keyword evidence="2" id="KW-1185">Reference proteome</keyword>
<evidence type="ECO:0000313" key="2">
    <source>
        <dbReference type="Proteomes" id="UP000828048"/>
    </source>
</evidence>
<evidence type="ECO:0000313" key="1">
    <source>
        <dbReference type="EMBL" id="KAH7849862.1"/>
    </source>
</evidence>
<proteinExistence type="predicted"/>
<dbReference type="EMBL" id="CM037157">
    <property type="protein sequence ID" value="KAH7849862.1"/>
    <property type="molecule type" value="Genomic_DNA"/>
</dbReference>
<protein>
    <submittedName>
        <fullName evidence="1">Uncharacterized protein</fullName>
    </submittedName>
</protein>
<gene>
    <name evidence="1" type="ORF">Vadar_024077</name>
</gene>
<reference evidence="1 2" key="1">
    <citation type="journal article" date="2021" name="Hortic Res">
        <title>High-quality reference genome and annotation aids understanding of berry development for evergreen blueberry (Vaccinium darrowii).</title>
        <authorList>
            <person name="Yu J."/>
            <person name="Hulse-Kemp A.M."/>
            <person name="Babiker E."/>
            <person name="Staton M."/>
        </authorList>
    </citation>
    <scope>NUCLEOTIDE SEQUENCE [LARGE SCALE GENOMIC DNA]</scope>
    <source>
        <strain evidence="2">cv. NJ 8807/NJ 8810</strain>
        <tissue evidence="1">Young leaf</tissue>
    </source>
</reference>
<sequence length="179" mass="19719">MLVSAVITPGFVRSLATPKSATLTTCPEKKRIFTEELKAQRSSLSSPDKHGLQTVIRFILPLAEPQLTLIVWTAFQGKKKALAFTLMAFDSQVEDKDASFILPHGSSWLTPLQAAVGVVQQTPRELLHLGATEPRQQDEDVNLKSLSKQKVDTNIANLSMREDIPLPKGYQSPRDSPQG</sequence>
<name>A0ACB7Y9T3_9ERIC</name>
<comment type="caution">
    <text evidence="1">The sequence shown here is derived from an EMBL/GenBank/DDBJ whole genome shotgun (WGS) entry which is preliminary data.</text>
</comment>
<dbReference type="Proteomes" id="UP000828048">
    <property type="component" value="Chromosome 7"/>
</dbReference>